<comment type="caution">
    <text evidence="1">The sequence shown here is derived from an EMBL/GenBank/DDBJ whole genome shotgun (WGS) entry which is preliminary data.</text>
</comment>
<evidence type="ECO:0000313" key="1">
    <source>
        <dbReference type="EMBL" id="KAG2382493.1"/>
    </source>
</evidence>
<dbReference type="SUPFAM" id="SSF81383">
    <property type="entry name" value="F-box domain"/>
    <property type="match status" value="1"/>
</dbReference>
<gene>
    <name evidence="1" type="ORF">C9374_005073</name>
</gene>
<dbReference type="RefSeq" id="XP_044548172.1">
    <property type="nucleotide sequence ID" value="XM_044694783.1"/>
</dbReference>
<evidence type="ECO:0000313" key="2">
    <source>
        <dbReference type="Proteomes" id="UP000816034"/>
    </source>
</evidence>
<dbReference type="AlphaFoldDB" id="A0AA88GQ46"/>
<accession>A0AA88GQ46</accession>
<dbReference type="InterPro" id="IPR036047">
    <property type="entry name" value="F-box-like_dom_sf"/>
</dbReference>
<keyword evidence="2" id="KW-1185">Reference proteome</keyword>
<dbReference type="EMBL" id="PYSW02000023">
    <property type="protein sequence ID" value="KAG2382493.1"/>
    <property type="molecule type" value="Genomic_DNA"/>
</dbReference>
<protein>
    <recommendedName>
        <fullName evidence="3">F-box domain-containing protein</fullName>
    </recommendedName>
</protein>
<organism evidence="1 2">
    <name type="scientific">Naegleria lovaniensis</name>
    <name type="common">Amoeba</name>
    <dbReference type="NCBI Taxonomy" id="51637"/>
    <lineage>
        <taxon>Eukaryota</taxon>
        <taxon>Discoba</taxon>
        <taxon>Heterolobosea</taxon>
        <taxon>Tetramitia</taxon>
        <taxon>Eutetramitia</taxon>
        <taxon>Vahlkampfiidae</taxon>
        <taxon>Naegleria</taxon>
    </lineage>
</organism>
<dbReference type="GeneID" id="68097528"/>
<evidence type="ECO:0008006" key="3">
    <source>
        <dbReference type="Google" id="ProtNLM"/>
    </source>
</evidence>
<sequence>MKHDDDINATSEEESTVCPGVELPQDILFEIFSFQFPNFLFESLCYVCRQWHHFLTSDDFCNYYVQETKSVVKSLLYPNIDGPKYCSKQTTFQLCFDWIEFIPFPDKLFSNYKNIFWKLKRELFHNEANKERLQLIKDAIQRINITSKYNILNCLDKFGCTEFSLPISTKLVSLFGILSHPSLGYASSEHMFLIFAFLDAFGHITSSIETASSYQIASCVTLDIGFESIQEVTNTEWLEALFPEYCETISTCCFMSLLEYISEVENPQSVFMNKPVEKRRYFIFQMFGTTCGSSFRYERLLTNDFLDAWNLLAFEVLEVMRDCEKFFKKKGIEFK</sequence>
<dbReference type="Proteomes" id="UP000816034">
    <property type="component" value="Unassembled WGS sequence"/>
</dbReference>
<proteinExistence type="predicted"/>
<reference evidence="1 2" key="1">
    <citation type="journal article" date="2018" name="BMC Genomics">
        <title>The genome of Naegleria lovaniensis, the basis for a comparative approach to unravel pathogenicity factors of the human pathogenic amoeba N. fowleri.</title>
        <authorList>
            <person name="Liechti N."/>
            <person name="Schurch N."/>
            <person name="Bruggmann R."/>
            <person name="Wittwer M."/>
        </authorList>
    </citation>
    <scope>NUCLEOTIDE SEQUENCE [LARGE SCALE GENOMIC DNA]</scope>
    <source>
        <strain evidence="1 2">ATCC 30569</strain>
    </source>
</reference>
<name>A0AA88GQ46_NAELO</name>